<reference evidence="4 5" key="1">
    <citation type="submission" date="2023-04" db="EMBL/GenBank/DDBJ databases">
        <title>Ottowia paracancer sp. nov., isolated from human stomach.</title>
        <authorList>
            <person name="Song Y."/>
        </authorList>
    </citation>
    <scope>NUCLEOTIDE SEQUENCE [LARGE SCALE GENOMIC DNA]</scope>
    <source>
        <strain evidence="4 5">10c7w1</strain>
    </source>
</reference>
<comment type="similarity">
    <text evidence="1 2">Belongs to the universal stress protein A family.</text>
</comment>
<comment type="subcellular location">
    <subcellularLocation>
        <location evidence="2">Cytoplasm</location>
    </subcellularLocation>
</comment>
<name>A0AAW6RKP0_9BURK</name>
<evidence type="ECO:0000313" key="5">
    <source>
        <dbReference type="Proteomes" id="UP001237156"/>
    </source>
</evidence>
<dbReference type="AlphaFoldDB" id="A0AAW6RKP0"/>
<evidence type="ECO:0000259" key="3">
    <source>
        <dbReference type="Pfam" id="PF00582"/>
    </source>
</evidence>
<dbReference type="PANTHER" id="PTHR46268:SF6">
    <property type="entry name" value="UNIVERSAL STRESS PROTEIN UP12"/>
    <property type="match status" value="1"/>
</dbReference>
<sequence length="150" mass="15475">MFKHILVPVDGSATAFSAVDNAQALAKAFGSEVTTVYVIDPYPFTGVGADFAYGQDQYLTAATAEANAAVDAVAARLEEAGVKVHKRVVEANSASRGILEAAQAVGADLIVMGSHGRRGLEKLVLGSVAQRVLSGATLPVLVVHGKQAQQ</sequence>
<dbReference type="InterPro" id="IPR006016">
    <property type="entry name" value="UspA"/>
</dbReference>
<gene>
    <name evidence="4" type="ORF">QB898_06275</name>
</gene>
<evidence type="ECO:0000256" key="2">
    <source>
        <dbReference type="PIRNR" id="PIRNR006276"/>
    </source>
</evidence>
<accession>A0AAW6RKP0</accession>
<keyword evidence="5" id="KW-1185">Reference proteome</keyword>
<dbReference type="EMBL" id="JARVII010000010">
    <property type="protein sequence ID" value="MDG9699332.1"/>
    <property type="molecule type" value="Genomic_DNA"/>
</dbReference>
<dbReference type="CDD" id="cd00293">
    <property type="entry name" value="USP-like"/>
    <property type="match status" value="1"/>
</dbReference>
<protein>
    <recommendedName>
        <fullName evidence="2">Universal stress protein</fullName>
    </recommendedName>
</protein>
<dbReference type="PRINTS" id="PR01438">
    <property type="entry name" value="UNVRSLSTRESS"/>
</dbReference>
<keyword evidence="2" id="KW-0963">Cytoplasm</keyword>
<dbReference type="SUPFAM" id="SSF52402">
    <property type="entry name" value="Adenine nucleotide alpha hydrolases-like"/>
    <property type="match status" value="1"/>
</dbReference>
<organism evidence="4 5">
    <name type="scientific">Ottowia cancrivicina</name>
    <dbReference type="NCBI Taxonomy" id="3040346"/>
    <lineage>
        <taxon>Bacteria</taxon>
        <taxon>Pseudomonadati</taxon>
        <taxon>Pseudomonadota</taxon>
        <taxon>Betaproteobacteria</taxon>
        <taxon>Burkholderiales</taxon>
        <taxon>Comamonadaceae</taxon>
        <taxon>Ottowia</taxon>
    </lineage>
</organism>
<dbReference type="RefSeq" id="WP_050716304.1">
    <property type="nucleotide sequence ID" value="NZ_JARVII010000010.1"/>
</dbReference>
<dbReference type="InterPro" id="IPR014729">
    <property type="entry name" value="Rossmann-like_a/b/a_fold"/>
</dbReference>
<dbReference type="PIRSF" id="PIRSF006276">
    <property type="entry name" value="UspA"/>
    <property type="match status" value="1"/>
</dbReference>
<proteinExistence type="inferred from homology"/>
<dbReference type="Gene3D" id="3.40.50.620">
    <property type="entry name" value="HUPs"/>
    <property type="match status" value="1"/>
</dbReference>
<dbReference type="PANTHER" id="PTHR46268">
    <property type="entry name" value="STRESS RESPONSE PROTEIN NHAX"/>
    <property type="match status" value="1"/>
</dbReference>
<evidence type="ECO:0000313" key="4">
    <source>
        <dbReference type="EMBL" id="MDG9699332.1"/>
    </source>
</evidence>
<evidence type="ECO:0000256" key="1">
    <source>
        <dbReference type="ARBA" id="ARBA00008791"/>
    </source>
</evidence>
<dbReference type="GO" id="GO:0005737">
    <property type="term" value="C:cytoplasm"/>
    <property type="evidence" value="ECO:0007669"/>
    <property type="project" value="UniProtKB-SubCell"/>
</dbReference>
<comment type="caution">
    <text evidence="4">The sequence shown here is derived from an EMBL/GenBank/DDBJ whole genome shotgun (WGS) entry which is preliminary data.</text>
</comment>
<feature type="domain" description="UspA" evidence="3">
    <location>
        <begin position="1"/>
        <end position="144"/>
    </location>
</feature>
<dbReference type="InterPro" id="IPR006015">
    <property type="entry name" value="Universal_stress_UspA"/>
</dbReference>
<dbReference type="Proteomes" id="UP001237156">
    <property type="component" value="Unassembled WGS sequence"/>
</dbReference>
<dbReference type="Pfam" id="PF00582">
    <property type="entry name" value="Usp"/>
    <property type="match status" value="1"/>
</dbReference>